<evidence type="ECO:0000313" key="3">
    <source>
        <dbReference type="EMBL" id="CAG2240507.1"/>
    </source>
</evidence>
<sequence>MAESESRVVMIAVDASAQADEAFEWYLNNLARDSDSVKVIHCAEFHLGMSVGYLSNMARDSDDVKVVNCAEFHLDLSVGINYDEKQIAQITEQVKKQQNEVDNLKSKFVDKLRGKGPNDQAFKIKGEAFILTGKKPGEAIIEAAETHKANLIICGTRGIGKDPSYLYGKC</sequence>
<dbReference type="Pfam" id="PF00582">
    <property type="entry name" value="Usp"/>
    <property type="match status" value="1"/>
</dbReference>
<keyword evidence="1" id="KW-0175">Coiled coil</keyword>
<evidence type="ECO:0000256" key="1">
    <source>
        <dbReference type="SAM" id="Coils"/>
    </source>
</evidence>
<accession>A0A8S3UH44</accession>
<dbReference type="InterPro" id="IPR014729">
    <property type="entry name" value="Rossmann-like_a/b/a_fold"/>
</dbReference>
<evidence type="ECO:0000313" key="4">
    <source>
        <dbReference type="Proteomes" id="UP000683360"/>
    </source>
</evidence>
<dbReference type="AlphaFoldDB" id="A0A8S3UH44"/>
<evidence type="ECO:0000259" key="2">
    <source>
        <dbReference type="Pfam" id="PF00582"/>
    </source>
</evidence>
<proteinExistence type="predicted"/>
<organism evidence="3 4">
    <name type="scientific">Mytilus edulis</name>
    <name type="common">Blue mussel</name>
    <dbReference type="NCBI Taxonomy" id="6550"/>
    <lineage>
        <taxon>Eukaryota</taxon>
        <taxon>Metazoa</taxon>
        <taxon>Spiralia</taxon>
        <taxon>Lophotrochozoa</taxon>
        <taxon>Mollusca</taxon>
        <taxon>Bivalvia</taxon>
        <taxon>Autobranchia</taxon>
        <taxon>Pteriomorphia</taxon>
        <taxon>Mytilida</taxon>
        <taxon>Mytiloidea</taxon>
        <taxon>Mytilidae</taxon>
        <taxon>Mytilinae</taxon>
        <taxon>Mytilus</taxon>
    </lineage>
</organism>
<gene>
    <name evidence="3" type="ORF">MEDL_52804</name>
</gene>
<keyword evidence="4" id="KW-1185">Reference proteome</keyword>
<protein>
    <recommendedName>
        <fullName evidence="2">UspA domain-containing protein</fullName>
    </recommendedName>
</protein>
<dbReference type="PANTHER" id="PTHR46989">
    <property type="entry name" value="USP DOMAIN-CONTAINING PROTEIN"/>
    <property type="match status" value="1"/>
</dbReference>
<dbReference type="EMBL" id="CAJPWZ010002564">
    <property type="protein sequence ID" value="CAG2240507.1"/>
    <property type="molecule type" value="Genomic_DNA"/>
</dbReference>
<dbReference type="InterPro" id="IPR006016">
    <property type="entry name" value="UspA"/>
</dbReference>
<dbReference type="CDD" id="cd23659">
    <property type="entry name" value="USP_At3g01520-like"/>
    <property type="match status" value="1"/>
</dbReference>
<comment type="caution">
    <text evidence="3">The sequence shown here is derived from an EMBL/GenBank/DDBJ whole genome shotgun (WGS) entry which is preliminary data.</text>
</comment>
<reference evidence="3" key="1">
    <citation type="submission" date="2021-03" db="EMBL/GenBank/DDBJ databases">
        <authorList>
            <person name="Bekaert M."/>
        </authorList>
    </citation>
    <scope>NUCLEOTIDE SEQUENCE</scope>
</reference>
<feature type="domain" description="UspA" evidence="2">
    <location>
        <begin position="7"/>
        <end position="160"/>
    </location>
</feature>
<dbReference type="Proteomes" id="UP000683360">
    <property type="component" value="Unassembled WGS sequence"/>
</dbReference>
<dbReference type="SUPFAM" id="SSF52402">
    <property type="entry name" value="Adenine nucleotide alpha hydrolases-like"/>
    <property type="match status" value="1"/>
</dbReference>
<dbReference type="OrthoDB" id="843225at2759"/>
<dbReference type="Gene3D" id="3.40.50.620">
    <property type="entry name" value="HUPs"/>
    <property type="match status" value="1"/>
</dbReference>
<feature type="coiled-coil region" evidence="1">
    <location>
        <begin position="80"/>
        <end position="107"/>
    </location>
</feature>
<dbReference type="PANTHER" id="PTHR46989:SF3">
    <property type="entry name" value="USPA DOMAIN-CONTAINING PROTEIN"/>
    <property type="match status" value="1"/>
</dbReference>
<name>A0A8S3UH44_MYTED</name>